<feature type="transmembrane region" description="Helical" evidence="1">
    <location>
        <begin position="163"/>
        <end position="193"/>
    </location>
</feature>
<dbReference type="OrthoDB" id="9827277at2"/>
<evidence type="ECO:0000313" key="3">
    <source>
        <dbReference type="Proteomes" id="UP000245206"/>
    </source>
</evidence>
<comment type="caution">
    <text evidence="2">The sequence shown here is derived from an EMBL/GenBank/DDBJ whole genome shotgun (WGS) entry which is preliminary data.</text>
</comment>
<feature type="transmembrane region" description="Helical" evidence="1">
    <location>
        <begin position="95"/>
        <end position="117"/>
    </location>
</feature>
<evidence type="ECO:0000313" key="2">
    <source>
        <dbReference type="EMBL" id="GBF41354.1"/>
    </source>
</evidence>
<gene>
    <name evidence="2" type="ORF">LPTSP2_06260</name>
</gene>
<sequence length="372" mass="42986">MKVEGSQLHRNLFQKDGFFYLILFLGFTFVYYTILIKYWGSDFVGEMDKIGDNGPFKTIVKCIDLKDCELAKDVYVFWGYPILSYLFGKVTFLSINYAMIGINIIAAIILFFVLSKLFNSFTAIVFNIYSYDWIQRVLSGGSEPLFMVFLFLAIYAYKKNKNIFLVGLLIGISNTIRPLGVFLLGSIILDLILKKRFVEILKLVFTFLIIVIGYHLYLNYALGKGFANYTNYQSSWDSKSPISFPFVALLNGLYALDTGILNRIKLWIYFLVSLIPIFVIFLRDKGLREFGFYRTELFFAAAYFLFIVSYNTTFWIAHIYPRIFLPIAPICIYLIFHKKVYIPFNQKVFILLAAFCMAVLSSISTIGIQNVI</sequence>
<keyword evidence="1" id="KW-0472">Membrane</keyword>
<feature type="transmembrane region" description="Helical" evidence="1">
    <location>
        <begin position="18"/>
        <end position="39"/>
    </location>
</feature>
<organism evidence="2 3">
    <name type="scientific">Leptospira ellinghausenii</name>
    <dbReference type="NCBI Taxonomy" id="1917822"/>
    <lineage>
        <taxon>Bacteria</taxon>
        <taxon>Pseudomonadati</taxon>
        <taxon>Spirochaetota</taxon>
        <taxon>Spirochaetia</taxon>
        <taxon>Leptospirales</taxon>
        <taxon>Leptospiraceae</taxon>
        <taxon>Leptospira</taxon>
    </lineage>
</organism>
<dbReference type="RefSeq" id="WP_135358376.1">
    <property type="nucleotide sequence ID" value="NZ_BFAZ01000003.1"/>
</dbReference>
<evidence type="ECO:0008006" key="4">
    <source>
        <dbReference type="Google" id="ProtNLM"/>
    </source>
</evidence>
<feature type="transmembrane region" description="Helical" evidence="1">
    <location>
        <begin position="295"/>
        <end position="313"/>
    </location>
</feature>
<dbReference type="AlphaFoldDB" id="A0A2P2D9Q4"/>
<evidence type="ECO:0000256" key="1">
    <source>
        <dbReference type="SAM" id="Phobius"/>
    </source>
</evidence>
<reference evidence="3" key="1">
    <citation type="journal article" date="2019" name="Microbiol. Immunol.">
        <title>Molecular and phenotypic characterization of Leptospira johnsonii sp. nov., Leptospira ellinghausenii sp. nov. and Leptospira ryugenii sp. nov. isolated from soil and water in Japan.</title>
        <authorList>
            <person name="Masuzawa T."/>
            <person name="Saito M."/>
            <person name="Nakao R."/>
            <person name="Nikaido Y."/>
            <person name="Matsumoto M."/>
            <person name="Ogawa M."/>
            <person name="Yokoyama M."/>
            <person name="Hidaka Y."/>
            <person name="Tomita J."/>
            <person name="Sakakibara K."/>
            <person name="Suzuki K."/>
            <person name="Yasuda S."/>
            <person name="Sato H."/>
            <person name="Yamaguchi M."/>
            <person name="Yoshida S.I."/>
            <person name="Koizumi N."/>
            <person name="Kawamura Y."/>
        </authorList>
    </citation>
    <scope>NUCLEOTIDE SEQUENCE [LARGE SCALE GENOMIC DNA]</scope>
    <source>
        <strain evidence="3">E18</strain>
    </source>
</reference>
<keyword evidence="3" id="KW-1185">Reference proteome</keyword>
<name>A0A2P2D9Q4_9LEPT</name>
<feature type="transmembrane region" description="Helical" evidence="1">
    <location>
        <begin position="137"/>
        <end position="157"/>
    </location>
</feature>
<dbReference type="EMBL" id="BFAZ01000003">
    <property type="protein sequence ID" value="GBF41354.1"/>
    <property type="molecule type" value="Genomic_DNA"/>
</dbReference>
<feature type="transmembrane region" description="Helical" evidence="1">
    <location>
        <begin position="200"/>
        <end position="218"/>
    </location>
</feature>
<dbReference type="Proteomes" id="UP000245206">
    <property type="component" value="Unassembled WGS sequence"/>
</dbReference>
<feature type="transmembrane region" description="Helical" evidence="1">
    <location>
        <begin position="348"/>
        <end position="368"/>
    </location>
</feature>
<proteinExistence type="predicted"/>
<feature type="transmembrane region" description="Helical" evidence="1">
    <location>
        <begin position="266"/>
        <end position="283"/>
    </location>
</feature>
<keyword evidence="1" id="KW-0812">Transmembrane</keyword>
<feature type="transmembrane region" description="Helical" evidence="1">
    <location>
        <begin position="319"/>
        <end position="336"/>
    </location>
</feature>
<accession>A0A2P2D9Q4</accession>
<protein>
    <recommendedName>
        <fullName evidence="4">Glycosyltransferase RgtA/B/C/D-like domain-containing protein</fullName>
    </recommendedName>
</protein>
<keyword evidence="1" id="KW-1133">Transmembrane helix</keyword>